<keyword evidence="1" id="KW-0472">Membrane</keyword>
<dbReference type="AlphaFoldDB" id="A0A1R1PU71"/>
<comment type="caution">
    <text evidence="2">The sequence shown here is derived from an EMBL/GenBank/DDBJ whole genome shotgun (WGS) entry which is preliminary data.</text>
</comment>
<proteinExistence type="predicted"/>
<reference evidence="3" key="1">
    <citation type="submission" date="2017-01" db="EMBL/GenBank/DDBJ databases">
        <authorList>
            <person name="Wang Y."/>
            <person name="White M."/>
            <person name="Kvist S."/>
            <person name="Moncalvo J.-M."/>
        </authorList>
    </citation>
    <scope>NUCLEOTIDE SEQUENCE [LARGE SCALE GENOMIC DNA]</scope>
    <source>
        <strain evidence="3">COL-18-3</strain>
    </source>
</reference>
<accession>A0A1R1PU71</accession>
<keyword evidence="1" id="KW-0812">Transmembrane</keyword>
<evidence type="ECO:0000256" key="1">
    <source>
        <dbReference type="SAM" id="Phobius"/>
    </source>
</evidence>
<gene>
    <name evidence="2" type="ORF">AX774_g1970</name>
</gene>
<dbReference type="EMBL" id="LSSK01000186">
    <property type="protein sequence ID" value="OMH84501.1"/>
    <property type="molecule type" value="Genomic_DNA"/>
</dbReference>
<keyword evidence="3" id="KW-1185">Reference proteome</keyword>
<protein>
    <submittedName>
        <fullName evidence="2">Uncharacterized protein</fullName>
    </submittedName>
</protein>
<sequence>MHANYIFAPLYLLTSCGQESEFAKTTANHTKSLVAIYLLFLFHLCPYSPCFLVLLPELQPFPSFKLAPNH</sequence>
<feature type="transmembrane region" description="Helical" evidence="1">
    <location>
        <begin position="34"/>
        <end position="55"/>
    </location>
</feature>
<organism evidence="2 3">
    <name type="scientific">Zancudomyces culisetae</name>
    <name type="common">Gut fungus</name>
    <name type="synonym">Smittium culisetae</name>
    <dbReference type="NCBI Taxonomy" id="1213189"/>
    <lineage>
        <taxon>Eukaryota</taxon>
        <taxon>Fungi</taxon>
        <taxon>Fungi incertae sedis</taxon>
        <taxon>Zoopagomycota</taxon>
        <taxon>Kickxellomycotina</taxon>
        <taxon>Harpellomycetes</taxon>
        <taxon>Harpellales</taxon>
        <taxon>Legeriomycetaceae</taxon>
        <taxon>Zancudomyces</taxon>
    </lineage>
</organism>
<dbReference type="Proteomes" id="UP000188320">
    <property type="component" value="Unassembled WGS sequence"/>
</dbReference>
<evidence type="ECO:0000313" key="3">
    <source>
        <dbReference type="Proteomes" id="UP000188320"/>
    </source>
</evidence>
<evidence type="ECO:0000313" key="2">
    <source>
        <dbReference type="EMBL" id="OMH84501.1"/>
    </source>
</evidence>
<keyword evidence="1" id="KW-1133">Transmembrane helix</keyword>
<name>A0A1R1PU71_ZANCU</name>